<dbReference type="GO" id="GO:0016757">
    <property type="term" value="F:glycosyltransferase activity"/>
    <property type="evidence" value="ECO:0007669"/>
    <property type="project" value="UniProtKB-KW"/>
</dbReference>
<dbReference type="SUPFAM" id="SSF53756">
    <property type="entry name" value="UDP-Glycosyltransferase/glycogen phosphorylase"/>
    <property type="match status" value="1"/>
</dbReference>
<dbReference type="GO" id="GO:0008253">
    <property type="term" value="F:5'-nucleotidase activity"/>
    <property type="evidence" value="ECO:0007669"/>
    <property type="project" value="InterPro"/>
</dbReference>
<dbReference type="SFLD" id="SFLDG01145">
    <property type="entry name" value="C1.2.1"/>
    <property type="match status" value="1"/>
</dbReference>
<dbReference type="SUPFAM" id="SSF56784">
    <property type="entry name" value="HAD-like"/>
    <property type="match status" value="1"/>
</dbReference>
<dbReference type="Gene3D" id="1.10.40.40">
    <property type="entry name" value="Deoxyribonucleotidase, domain 2"/>
    <property type="match status" value="1"/>
</dbReference>
<accession>A0A7S3UDN6</accession>
<dbReference type="Gene3D" id="3.40.50.2000">
    <property type="entry name" value="Glycogen Phosphorylase B"/>
    <property type="match status" value="2"/>
</dbReference>
<dbReference type="Gene3D" id="3.40.50.1000">
    <property type="entry name" value="HAD superfamily/HAD-like"/>
    <property type="match status" value="1"/>
</dbReference>
<dbReference type="GO" id="GO:0009223">
    <property type="term" value="P:pyrimidine deoxyribonucleotide catabolic process"/>
    <property type="evidence" value="ECO:0007669"/>
    <property type="project" value="TreeGrafter"/>
</dbReference>
<dbReference type="AlphaFoldDB" id="A0A7S3UDN6"/>
<protein>
    <recommendedName>
        <fullName evidence="4">Glycosyl transferase family 1 domain-containing protein</fullName>
    </recommendedName>
</protein>
<keyword evidence="1" id="KW-0808">Transferase</keyword>
<name>A0A7S3UDN6_9CHLO</name>
<dbReference type="SFLD" id="SFLDS00003">
    <property type="entry name" value="Haloacid_Dehalogenase"/>
    <property type="match status" value="1"/>
</dbReference>
<evidence type="ECO:0000313" key="5">
    <source>
        <dbReference type="EMBL" id="CAE0609381.1"/>
    </source>
</evidence>
<sequence>MAEHGAGKEGMESPRSGGAGDTTQRIIAKLMREASYSGATGEALMDLHQQQRWKEKDLDASPRSTASSDEAKNWDVGGYEDNDFQDFRHCIDALKENPDERIPEAWRSYTKITQAGSFAQETLEVNDDVTLRARRLENASWRLWGQDSADGQLDVNELEKNVERKLGFDVSHFKRNMSVEDLLDADFAESIERERLDSYGSSPRTTSAPHSPPDAFLMPIPELASRKSIVFGHSLERNGANNFLLYLLRELKLISNLECEMYVPKDGPMAADYEKLGIKVNVLNPNAEDYKDKIQEAMPNFDVAIVNTIMGPEAVLAADKAGVPSVWVIHEAWPQDQFEYYAKEVFLMAHLDADKIRRAFAVADRICFPAKVQRKCYEGLFEPHRGVVIYNGIPTMAIDVFKSSAPRGEVRKELGYDSDDLVILHLGTVCKRKAQLDTMKAFVQFCKNAPEKASKAKLLLVGARYIRQHEIEYIDSIKKLVVDNNLQNQVTILDTKKNVLPFYLAADIVVCPSINEVLPLVICEAMAFQRPVIASAIDGIPEALKHGREGFLIKPGDIDAFAGHLEELTDRSLRSQMGRCGRLRVREQFSFDRMLATYAKMVQEAVDQRSAPELQVHQGVGTNSKPVILLDMDNTIVDWDSEFQARWRKRNGSHANRYPELVVNRQNFEIELNFAEKYRDDVLSVVAEPGFYKNLHPIPGAVEAVYEMVALGCEVRFCTSTHYVCPGQSAEEKFEWVREHLGEEYVNKLIITSDKTAVKGDILVDDKPVITGCVEDPDWIHVVYDQSYNSKVDKPRLQSWYDWRSVIEPLLRKRDAQ</sequence>
<feature type="region of interest" description="Disordered" evidence="3">
    <location>
        <begin position="196"/>
        <end position="215"/>
    </location>
</feature>
<dbReference type="InterPro" id="IPR001296">
    <property type="entry name" value="Glyco_trans_1"/>
</dbReference>
<feature type="region of interest" description="Disordered" evidence="3">
    <location>
        <begin position="51"/>
        <end position="76"/>
    </location>
</feature>
<evidence type="ECO:0000256" key="3">
    <source>
        <dbReference type="SAM" id="MobiDB-lite"/>
    </source>
</evidence>
<dbReference type="EMBL" id="HBIS01003551">
    <property type="protein sequence ID" value="CAE0609381.1"/>
    <property type="molecule type" value="Transcribed_RNA"/>
</dbReference>
<dbReference type="PANTHER" id="PTHR16504:SF4">
    <property type="entry name" value="5'(3')-DEOXYRIBONUCLEOTIDASE"/>
    <property type="match status" value="1"/>
</dbReference>
<feature type="compositionally biased region" description="Basic and acidic residues" evidence="3">
    <location>
        <begin position="1"/>
        <end position="12"/>
    </location>
</feature>
<keyword evidence="1" id="KW-0328">Glycosyltransferase</keyword>
<proteinExistence type="predicted"/>
<gene>
    <name evidence="5" type="ORF">PSAL00342_LOCUS3200</name>
</gene>
<dbReference type="CDD" id="cd03801">
    <property type="entry name" value="GT4_PimA-like"/>
    <property type="match status" value="1"/>
</dbReference>
<organism evidence="5">
    <name type="scientific">Picocystis salinarum</name>
    <dbReference type="NCBI Taxonomy" id="88271"/>
    <lineage>
        <taxon>Eukaryota</taxon>
        <taxon>Viridiplantae</taxon>
        <taxon>Chlorophyta</taxon>
        <taxon>Picocystophyceae</taxon>
        <taxon>Picocystales</taxon>
        <taxon>Picocystaceae</taxon>
        <taxon>Picocystis</taxon>
    </lineage>
</organism>
<dbReference type="InterPro" id="IPR023214">
    <property type="entry name" value="HAD_sf"/>
</dbReference>
<evidence type="ECO:0000256" key="1">
    <source>
        <dbReference type="ARBA" id="ARBA00022676"/>
    </source>
</evidence>
<dbReference type="SFLD" id="SFLDG01126">
    <property type="entry name" value="C1.2:_Nucleotidase_Like"/>
    <property type="match status" value="1"/>
</dbReference>
<reference evidence="5" key="1">
    <citation type="submission" date="2021-01" db="EMBL/GenBank/DDBJ databases">
        <authorList>
            <person name="Corre E."/>
            <person name="Pelletier E."/>
            <person name="Niang G."/>
            <person name="Scheremetjew M."/>
            <person name="Finn R."/>
            <person name="Kale V."/>
            <person name="Holt S."/>
            <person name="Cochrane G."/>
            <person name="Meng A."/>
            <person name="Brown T."/>
            <person name="Cohen L."/>
        </authorList>
    </citation>
    <scope>NUCLEOTIDE SEQUENCE</scope>
    <source>
        <strain evidence="5">CCMP1897</strain>
    </source>
</reference>
<dbReference type="Pfam" id="PF06941">
    <property type="entry name" value="NT5C"/>
    <property type="match status" value="1"/>
</dbReference>
<dbReference type="InterPro" id="IPR010708">
    <property type="entry name" value="5'(3')-deoxyribonucleotidase"/>
</dbReference>
<dbReference type="InterPro" id="IPR036412">
    <property type="entry name" value="HAD-like_sf"/>
</dbReference>
<evidence type="ECO:0000259" key="4">
    <source>
        <dbReference type="Pfam" id="PF00534"/>
    </source>
</evidence>
<dbReference type="PANTHER" id="PTHR16504">
    <property type="entry name" value="5'(3')-DEOXYRIBONUCLEOTIDASE"/>
    <property type="match status" value="1"/>
</dbReference>
<evidence type="ECO:0000256" key="2">
    <source>
        <dbReference type="PIRSR" id="PIRSR610708-1"/>
    </source>
</evidence>
<feature type="active site" description="Proton donor" evidence="2">
    <location>
        <position position="633"/>
    </location>
</feature>
<feature type="active site" description="Nucleophile" evidence="2">
    <location>
        <position position="631"/>
    </location>
</feature>
<dbReference type="Pfam" id="PF00534">
    <property type="entry name" value="Glycos_transf_1"/>
    <property type="match status" value="1"/>
</dbReference>
<feature type="domain" description="Glycosyl transferase family 1" evidence="4">
    <location>
        <begin position="409"/>
        <end position="582"/>
    </location>
</feature>
<feature type="compositionally biased region" description="Polar residues" evidence="3">
    <location>
        <begin position="199"/>
        <end position="209"/>
    </location>
</feature>
<feature type="region of interest" description="Disordered" evidence="3">
    <location>
        <begin position="1"/>
        <end position="26"/>
    </location>
</feature>